<dbReference type="PANTHER" id="PTHR32089:SF119">
    <property type="entry name" value="METHYL-ACCEPTING CHEMOTAXIS PROTEIN CTPL"/>
    <property type="match status" value="1"/>
</dbReference>
<comment type="caution">
    <text evidence="14">The sequence shown here is derived from an EMBL/GenBank/DDBJ whole genome shotgun (WGS) entry which is preliminary data.</text>
</comment>
<feature type="coiled-coil region" evidence="9">
    <location>
        <begin position="453"/>
        <end position="494"/>
    </location>
</feature>
<feature type="transmembrane region" description="Helical" evidence="11">
    <location>
        <begin position="213"/>
        <end position="235"/>
    </location>
</feature>
<evidence type="ECO:0000259" key="13">
    <source>
        <dbReference type="PROSITE" id="PS50885"/>
    </source>
</evidence>
<evidence type="ECO:0000256" key="5">
    <source>
        <dbReference type="ARBA" id="ARBA00023136"/>
    </source>
</evidence>
<evidence type="ECO:0000256" key="4">
    <source>
        <dbReference type="ARBA" id="ARBA00022989"/>
    </source>
</evidence>
<keyword evidence="4 11" id="KW-1133">Transmembrane helix</keyword>
<feature type="region of interest" description="Disordered" evidence="10">
    <location>
        <begin position="344"/>
        <end position="375"/>
    </location>
</feature>
<dbReference type="AlphaFoldDB" id="D2YB61"/>
<dbReference type="GO" id="GO:0005886">
    <property type="term" value="C:plasma membrane"/>
    <property type="evidence" value="ECO:0007669"/>
    <property type="project" value="UniProtKB-SubCell"/>
</dbReference>
<protein>
    <submittedName>
        <fullName evidence="14">Methyl-accepting chemotaxis protein</fullName>
    </submittedName>
</protein>
<feature type="domain" description="Methyl-accepting transducer" evidence="12">
    <location>
        <begin position="291"/>
        <end position="527"/>
    </location>
</feature>
<dbReference type="Pfam" id="PF17200">
    <property type="entry name" value="sCache_2"/>
    <property type="match status" value="1"/>
</dbReference>
<dbReference type="PROSITE" id="PS50885">
    <property type="entry name" value="HAMP"/>
    <property type="match status" value="1"/>
</dbReference>
<dbReference type="GO" id="GO:0006935">
    <property type="term" value="P:chemotaxis"/>
    <property type="evidence" value="ECO:0007669"/>
    <property type="project" value="UniProtKB-ARBA"/>
</dbReference>
<keyword evidence="5 11" id="KW-0472">Membrane</keyword>
<dbReference type="CDD" id="cd06225">
    <property type="entry name" value="HAMP"/>
    <property type="match status" value="1"/>
</dbReference>
<name>D2YB61_VIBMI</name>
<dbReference type="SMART" id="SM00304">
    <property type="entry name" value="HAMP"/>
    <property type="match status" value="1"/>
</dbReference>
<feature type="transmembrane region" description="Helical" evidence="11">
    <location>
        <begin position="188"/>
        <end position="206"/>
    </location>
</feature>
<evidence type="ECO:0000256" key="6">
    <source>
        <dbReference type="ARBA" id="ARBA00023224"/>
    </source>
</evidence>
<evidence type="ECO:0000313" key="15">
    <source>
        <dbReference type="Proteomes" id="UP000004827"/>
    </source>
</evidence>
<dbReference type="EMBL" id="ACYU01000023">
    <property type="protein sequence ID" value="EEW08015.1"/>
    <property type="molecule type" value="Genomic_DNA"/>
</dbReference>
<dbReference type="PANTHER" id="PTHR32089">
    <property type="entry name" value="METHYL-ACCEPTING CHEMOTAXIS PROTEIN MCPB"/>
    <property type="match status" value="1"/>
</dbReference>
<keyword evidence="2" id="KW-1003">Cell membrane</keyword>
<evidence type="ECO:0000259" key="12">
    <source>
        <dbReference type="PROSITE" id="PS50111"/>
    </source>
</evidence>
<evidence type="ECO:0000256" key="10">
    <source>
        <dbReference type="SAM" id="MobiDB-lite"/>
    </source>
</evidence>
<evidence type="ECO:0000256" key="2">
    <source>
        <dbReference type="ARBA" id="ARBA00022475"/>
    </source>
</evidence>
<keyword evidence="6 8" id="KW-0807">Transducer</keyword>
<dbReference type="Proteomes" id="UP000004827">
    <property type="component" value="Unassembled WGS sequence"/>
</dbReference>
<evidence type="ECO:0000256" key="7">
    <source>
        <dbReference type="ARBA" id="ARBA00029447"/>
    </source>
</evidence>
<dbReference type="FunFam" id="1.10.287.950:FF:000001">
    <property type="entry name" value="Methyl-accepting chemotaxis sensory transducer"/>
    <property type="match status" value="1"/>
</dbReference>
<comment type="similarity">
    <text evidence="7">Belongs to the methyl-accepting chemotaxis (MCP) protein family.</text>
</comment>
<keyword evidence="9" id="KW-0175">Coiled coil</keyword>
<sequence length="563" mass="62087">MKISTTRLPVISQGVMLMTSVSLRRISIRNRLFFLTAVILLLLSVPFAVTIQDYQQDLMIAKQTKTQHLTENAYALLEYYAQQEKLGVLTTEQAQQAAKQAIAALRYGDNDYFWINDATPSMVMHPLKPELDGKNLSDFKDPNGKALFVEMVNVTRQHQQGLVEYQWPKPGADKPVDKISYVKLFKPWGWIIGTGVYVDDVNAIILNRMKSILLLFSGAFIVMLGLAMVIGRSIVQPCRDTLQALQDIAQGEGDLTRQLAVQGKDELAMIAHSFNQFTAKIRYIVQDITPITESVTGSADELTQVAQSASSKAYEQHQAMDTVASAMNELHASNQEVAQAANQAEQAARSADSAASQGRQAINQTSSHMQTLRDQLTRTEQETQMLAQETQSVSAVLEVIRGVAEQTNLLALNAAIEAARAGEQGRGFAVVADEVRTLATRTQSSTNEIEQIINGLQKKAQSVSQSMTQTQQQSRVTQQQAEQAQQMLKEIETEIQTILSFNQHIAEASAQQSEATNEITRNLTQIAEHSTQASAQANQVAAASEQLMENGQQLARSFAVFKI</sequence>
<dbReference type="SMART" id="SM01049">
    <property type="entry name" value="Cache_2"/>
    <property type="match status" value="1"/>
</dbReference>
<organism evidence="14 15">
    <name type="scientific">Vibrio mimicus VM603</name>
    <dbReference type="NCBI Taxonomy" id="671074"/>
    <lineage>
        <taxon>Bacteria</taxon>
        <taxon>Pseudomonadati</taxon>
        <taxon>Pseudomonadota</taxon>
        <taxon>Gammaproteobacteria</taxon>
        <taxon>Vibrionales</taxon>
        <taxon>Vibrionaceae</taxon>
        <taxon>Vibrio</taxon>
    </lineage>
</organism>
<feature type="compositionally biased region" description="Low complexity" evidence="10">
    <location>
        <begin position="344"/>
        <end position="361"/>
    </location>
</feature>
<dbReference type="Gene3D" id="1.10.287.950">
    <property type="entry name" value="Methyl-accepting chemotaxis protein"/>
    <property type="match status" value="1"/>
</dbReference>
<dbReference type="InterPro" id="IPR033480">
    <property type="entry name" value="sCache_2"/>
</dbReference>
<dbReference type="InterPro" id="IPR004089">
    <property type="entry name" value="MCPsignal_dom"/>
</dbReference>
<reference evidence="14 15" key="1">
    <citation type="journal article" date="2009" name="BMC Evol. Biol.">
        <title>Genomic taxonomy of Vibrios.</title>
        <authorList>
            <person name="Thompson C.C."/>
            <person name="Vicente A.C."/>
            <person name="Souza R.C."/>
            <person name="Vasconcelos A.T."/>
            <person name="Vesth T."/>
            <person name="Alves N.Jr."/>
            <person name="Ussery D.W."/>
            <person name="Iida T."/>
            <person name="Thompson F.L."/>
        </authorList>
    </citation>
    <scope>NUCLEOTIDE SEQUENCE [LARGE SCALE GENOMIC DNA]</scope>
    <source>
        <strain evidence="14 15">VM603</strain>
    </source>
</reference>
<proteinExistence type="inferred from homology"/>
<feature type="compositionally biased region" description="Polar residues" evidence="10">
    <location>
        <begin position="362"/>
        <end position="374"/>
    </location>
</feature>
<accession>D2YB61</accession>
<keyword evidence="3 11" id="KW-0812">Transmembrane</keyword>
<dbReference type="GO" id="GO:0007165">
    <property type="term" value="P:signal transduction"/>
    <property type="evidence" value="ECO:0007669"/>
    <property type="project" value="UniProtKB-KW"/>
</dbReference>
<evidence type="ECO:0000313" key="14">
    <source>
        <dbReference type="EMBL" id="EEW08015.1"/>
    </source>
</evidence>
<evidence type="ECO:0000256" key="8">
    <source>
        <dbReference type="PROSITE-ProRule" id="PRU00284"/>
    </source>
</evidence>
<dbReference type="Pfam" id="PF00672">
    <property type="entry name" value="HAMP"/>
    <property type="match status" value="1"/>
</dbReference>
<dbReference type="InterPro" id="IPR003660">
    <property type="entry name" value="HAMP_dom"/>
</dbReference>
<dbReference type="Pfam" id="PF00015">
    <property type="entry name" value="MCPsignal"/>
    <property type="match status" value="1"/>
</dbReference>
<evidence type="ECO:0000256" key="9">
    <source>
        <dbReference type="SAM" id="Coils"/>
    </source>
</evidence>
<comment type="subcellular location">
    <subcellularLocation>
        <location evidence="1">Cell membrane</location>
        <topology evidence="1">Multi-pass membrane protein</topology>
    </subcellularLocation>
</comment>
<evidence type="ECO:0000256" key="3">
    <source>
        <dbReference type="ARBA" id="ARBA00022692"/>
    </source>
</evidence>
<dbReference type="SMART" id="SM00283">
    <property type="entry name" value="MA"/>
    <property type="match status" value="1"/>
</dbReference>
<evidence type="ECO:0000256" key="11">
    <source>
        <dbReference type="SAM" id="Phobius"/>
    </source>
</evidence>
<dbReference type="PROSITE" id="PS50111">
    <property type="entry name" value="CHEMOTAXIS_TRANSDUC_2"/>
    <property type="match status" value="1"/>
</dbReference>
<feature type="domain" description="HAMP" evidence="13">
    <location>
        <begin position="232"/>
        <end position="286"/>
    </location>
</feature>
<gene>
    <name evidence="14" type="ORF">VMB_07580</name>
</gene>
<dbReference type="SUPFAM" id="SSF58104">
    <property type="entry name" value="Methyl-accepting chemotaxis protein (MCP) signaling domain"/>
    <property type="match status" value="1"/>
</dbReference>
<dbReference type="Gene3D" id="3.30.450.20">
    <property type="entry name" value="PAS domain"/>
    <property type="match status" value="1"/>
</dbReference>
<evidence type="ECO:0000256" key="1">
    <source>
        <dbReference type="ARBA" id="ARBA00004651"/>
    </source>
</evidence>